<dbReference type="EMBL" id="KZ107841">
    <property type="protein sequence ID" value="OSS50822.1"/>
    <property type="molecule type" value="Genomic_DNA"/>
</dbReference>
<proteinExistence type="predicted"/>
<dbReference type="InParanoid" id="A0A1Y2M499"/>
<dbReference type="AlphaFoldDB" id="A0A1Y2M499"/>
<gene>
    <name evidence="1" type="ORF">B5807_04113</name>
</gene>
<dbReference type="Proteomes" id="UP000193240">
    <property type="component" value="Unassembled WGS sequence"/>
</dbReference>
<name>A0A1Y2M499_EPING</name>
<evidence type="ECO:0000313" key="1">
    <source>
        <dbReference type="EMBL" id="OSS50822.1"/>
    </source>
</evidence>
<reference evidence="1 2" key="1">
    <citation type="journal article" date="2017" name="Genome Announc.">
        <title>Genome sequence of the saprophytic ascomycete Epicoccum nigrum ICMP 19927 strain isolated from New Zealand.</title>
        <authorList>
            <person name="Fokin M."/>
            <person name="Fleetwood D."/>
            <person name="Weir B.S."/>
            <person name="Villas-Boas S.G."/>
        </authorList>
    </citation>
    <scope>NUCLEOTIDE SEQUENCE [LARGE SCALE GENOMIC DNA]</scope>
    <source>
        <strain evidence="1 2">ICMP 19927</strain>
    </source>
</reference>
<protein>
    <submittedName>
        <fullName evidence="1">Uncharacterized protein</fullName>
    </submittedName>
</protein>
<organism evidence="1 2">
    <name type="scientific">Epicoccum nigrum</name>
    <name type="common">Soil fungus</name>
    <name type="synonym">Epicoccum purpurascens</name>
    <dbReference type="NCBI Taxonomy" id="105696"/>
    <lineage>
        <taxon>Eukaryota</taxon>
        <taxon>Fungi</taxon>
        <taxon>Dikarya</taxon>
        <taxon>Ascomycota</taxon>
        <taxon>Pezizomycotina</taxon>
        <taxon>Dothideomycetes</taxon>
        <taxon>Pleosporomycetidae</taxon>
        <taxon>Pleosporales</taxon>
        <taxon>Pleosporineae</taxon>
        <taxon>Didymellaceae</taxon>
        <taxon>Epicoccum</taxon>
    </lineage>
</organism>
<accession>A0A1Y2M499</accession>
<evidence type="ECO:0000313" key="2">
    <source>
        <dbReference type="Proteomes" id="UP000193240"/>
    </source>
</evidence>
<keyword evidence="2" id="KW-1185">Reference proteome</keyword>
<dbReference type="PANTHER" id="PTHR38790">
    <property type="entry name" value="2EXR DOMAIN-CONTAINING PROTEIN-RELATED"/>
    <property type="match status" value="1"/>
</dbReference>
<dbReference type="PANTHER" id="PTHR38790:SF4">
    <property type="entry name" value="2EXR DOMAIN-CONTAINING PROTEIN"/>
    <property type="match status" value="1"/>
</dbReference>
<sequence length="235" mass="26911">MSYLEPAGMDDPAGHLPSQKFKSGGACMRPARGYHTFKNGCLNVSPKGAEKELVQANQQSPLLRLPTELRTKIWSYILGSTIYRGKGYSCTGDDQFVPRDRSISLTLLQTCRQIYSETTMLPFTLNIFSVGKFRCIRSGFKLMKLHQRRSIKHIRLELDCENDSYAPQLADMKTSLEPYFPSLEIVEVFVYSGGLSAWTSVPAERFRLRVEHIVGDKEKLVFEDFYERRPFRLAH</sequence>